<dbReference type="AlphaFoldDB" id="M4BW66"/>
<proteinExistence type="predicted"/>
<reference evidence="2" key="1">
    <citation type="journal article" date="2010" name="Science">
        <title>Signatures of adaptation to obligate biotrophy in the Hyaloperonospora arabidopsidis genome.</title>
        <authorList>
            <person name="Baxter L."/>
            <person name="Tripathy S."/>
            <person name="Ishaque N."/>
            <person name="Boot N."/>
            <person name="Cabral A."/>
            <person name="Kemen E."/>
            <person name="Thines M."/>
            <person name="Ah-Fong A."/>
            <person name="Anderson R."/>
            <person name="Badejoko W."/>
            <person name="Bittner-Eddy P."/>
            <person name="Boore J.L."/>
            <person name="Chibucos M.C."/>
            <person name="Coates M."/>
            <person name="Dehal P."/>
            <person name="Delehaunty K."/>
            <person name="Dong S."/>
            <person name="Downton P."/>
            <person name="Dumas B."/>
            <person name="Fabro G."/>
            <person name="Fronick C."/>
            <person name="Fuerstenberg S.I."/>
            <person name="Fulton L."/>
            <person name="Gaulin E."/>
            <person name="Govers F."/>
            <person name="Hughes L."/>
            <person name="Humphray S."/>
            <person name="Jiang R.H."/>
            <person name="Judelson H."/>
            <person name="Kamoun S."/>
            <person name="Kyung K."/>
            <person name="Meijer H."/>
            <person name="Minx P."/>
            <person name="Morris P."/>
            <person name="Nelson J."/>
            <person name="Phuntumart V."/>
            <person name="Qutob D."/>
            <person name="Rehmany A."/>
            <person name="Rougon-Cardoso A."/>
            <person name="Ryden P."/>
            <person name="Torto-Alalibo T."/>
            <person name="Studholme D."/>
            <person name="Wang Y."/>
            <person name="Win J."/>
            <person name="Wood J."/>
            <person name="Clifton S.W."/>
            <person name="Rogers J."/>
            <person name="Van den Ackerveken G."/>
            <person name="Jones J.D."/>
            <person name="McDowell J.M."/>
            <person name="Beynon J."/>
            <person name="Tyler B.M."/>
        </authorList>
    </citation>
    <scope>NUCLEOTIDE SEQUENCE [LARGE SCALE GENOMIC DNA]</scope>
    <source>
        <strain evidence="2">Emoy2</strain>
    </source>
</reference>
<dbReference type="InParanoid" id="M4BW66"/>
<dbReference type="EnsemblProtists" id="HpaT810767">
    <property type="protein sequence ID" value="HpaP810767"/>
    <property type="gene ID" value="HpaG810767"/>
</dbReference>
<dbReference type="EMBL" id="JH597993">
    <property type="status" value="NOT_ANNOTATED_CDS"/>
    <property type="molecule type" value="Genomic_DNA"/>
</dbReference>
<name>M4BW66_HYAAE</name>
<protein>
    <submittedName>
        <fullName evidence="1">Uncharacterized protein</fullName>
    </submittedName>
</protein>
<organism evidence="1 2">
    <name type="scientific">Hyaloperonospora arabidopsidis (strain Emoy2)</name>
    <name type="common">Downy mildew agent</name>
    <name type="synonym">Peronospora arabidopsidis</name>
    <dbReference type="NCBI Taxonomy" id="559515"/>
    <lineage>
        <taxon>Eukaryota</taxon>
        <taxon>Sar</taxon>
        <taxon>Stramenopiles</taxon>
        <taxon>Oomycota</taxon>
        <taxon>Peronosporomycetes</taxon>
        <taxon>Peronosporales</taxon>
        <taxon>Peronosporaceae</taxon>
        <taxon>Hyaloperonospora</taxon>
    </lineage>
</organism>
<sequence length="79" mass="8920">MFNPAKYPPQERIRLGAICVEKRGQVDTRQLRDGTDDEWKIIQGLAGGDIVGRRLPPFLASIFNHSELLRFHSTIQSAS</sequence>
<dbReference type="OMA" id="DGTDDEW"/>
<keyword evidence="2" id="KW-1185">Reference proteome</keyword>
<dbReference type="VEuPathDB" id="FungiDB:HpaG810767"/>
<evidence type="ECO:0000313" key="2">
    <source>
        <dbReference type="Proteomes" id="UP000011713"/>
    </source>
</evidence>
<evidence type="ECO:0000313" key="1">
    <source>
        <dbReference type="EnsemblProtists" id="HpaP810767"/>
    </source>
</evidence>
<reference evidence="1" key="2">
    <citation type="submission" date="2015-06" db="UniProtKB">
        <authorList>
            <consortium name="EnsemblProtists"/>
        </authorList>
    </citation>
    <scope>IDENTIFICATION</scope>
    <source>
        <strain evidence="1">Emoy2</strain>
    </source>
</reference>
<accession>M4BW66</accession>
<dbReference type="HOGENOM" id="CLU_2611122_0_0_1"/>
<dbReference type="Proteomes" id="UP000011713">
    <property type="component" value="Unassembled WGS sequence"/>
</dbReference>